<name>A0A7M5V3U6_9CNID</name>
<feature type="chain" id="PRO_5029802615" evidence="1">
    <location>
        <begin position="24"/>
        <end position="201"/>
    </location>
</feature>
<protein>
    <submittedName>
        <fullName evidence="2">Uncharacterized protein</fullName>
    </submittedName>
</protein>
<dbReference type="RefSeq" id="XP_066920690.1">
    <property type="nucleotide sequence ID" value="XM_067064589.1"/>
</dbReference>
<dbReference type="Proteomes" id="UP000594262">
    <property type="component" value="Unplaced"/>
</dbReference>
<keyword evidence="1" id="KW-0732">Signal</keyword>
<keyword evidence="3" id="KW-1185">Reference proteome</keyword>
<dbReference type="AlphaFoldDB" id="A0A7M5V3U6"/>
<proteinExistence type="predicted"/>
<feature type="signal peptide" evidence="1">
    <location>
        <begin position="1"/>
        <end position="23"/>
    </location>
</feature>
<sequence length="201" mass="22262">MVNCRLILFMMLSFSWLLKTSHGQILDIPENNHGVKPDVLIDQEMNPVIGNLIKTVPRISTENKVTLDFVIHSLPSGSTANLIRLNGDSINGVGGDIPKVFIHPSPQRAIQVQTAINGTLHSFRIELGAAAIDHHQRLEIEQRYLKDGIYKFVILLNGNVIHSTTNADAKQFYNVKCFVSGPGSPRLADATISYFSLTNFL</sequence>
<evidence type="ECO:0000256" key="1">
    <source>
        <dbReference type="SAM" id="SignalP"/>
    </source>
</evidence>
<organism evidence="2 3">
    <name type="scientific">Clytia hemisphaerica</name>
    <dbReference type="NCBI Taxonomy" id="252671"/>
    <lineage>
        <taxon>Eukaryota</taxon>
        <taxon>Metazoa</taxon>
        <taxon>Cnidaria</taxon>
        <taxon>Hydrozoa</taxon>
        <taxon>Hydroidolina</taxon>
        <taxon>Leptothecata</taxon>
        <taxon>Obeliida</taxon>
        <taxon>Clytiidae</taxon>
        <taxon>Clytia</taxon>
    </lineage>
</organism>
<accession>A0A7M5V3U6</accession>
<reference evidence="2" key="1">
    <citation type="submission" date="2021-01" db="UniProtKB">
        <authorList>
            <consortium name="EnsemblMetazoa"/>
        </authorList>
    </citation>
    <scope>IDENTIFICATION</scope>
</reference>
<dbReference type="EnsemblMetazoa" id="CLYHEMT005652.1">
    <property type="protein sequence ID" value="CLYHEMP005652.1"/>
    <property type="gene ID" value="CLYHEMG005652"/>
</dbReference>
<dbReference type="GeneID" id="136807963"/>
<evidence type="ECO:0000313" key="3">
    <source>
        <dbReference type="Proteomes" id="UP000594262"/>
    </source>
</evidence>
<evidence type="ECO:0000313" key="2">
    <source>
        <dbReference type="EnsemblMetazoa" id="CLYHEMP005652.1"/>
    </source>
</evidence>